<evidence type="ECO:0000313" key="1">
    <source>
        <dbReference type="EMBL" id="TQL69397.1"/>
    </source>
</evidence>
<keyword evidence="2" id="KW-1185">Reference proteome</keyword>
<evidence type="ECO:0000313" key="2">
    <source>
        <dbReference type="Proteomes" id="UP000320209"/>
    </source>
</evidence>
<gene>
    <name evidence="1" type="ORF">FB381_3302</name>
</gene>
<dbReference type="RefSeq" id="WP_170225187.1">
    <property type="nucleotide sequence ID" value="NZ_VFOV01000001.1"/>
</dbReference>
<dbReference type="Pfam" id="PF13489">
    <property type="entry name" value="Methyltransf_23"/>
    <property type="match status" value="1"/>
</dbReference>
<dbReference type="CDD" id="cd02440">
    <property type="entry name" value="AdoMet_MTases"/>
    <property type="match status" value="1"/>
</dbReference>
<keyword evidence="1" id="KW-0489">Methyltransferase</keyword>
<dbReference type="SUPFAM" id="SSF53335">
    <property type="entry name" value="S-adenosyl-L-methionine-dependent methyltransferases"/>
    <property type="match status" value="1"/>
</dbReference>
<protein>
    <submittedName>
        <fullName evidence="1">Methyltransferase family protein</fullName>
    </submittedName>
</protein>
<comment type="caution">
    <text evidence="1">The sequence shown here is derived from an EMBL/GenBank/DDBJ whole genome shotgun (WGS) entry which is preliminary data.</text>
</comment>
<dbReference type="Gene3D" id="3.40.50.150">
    <property type="entry name" value="Vaccinia Virus protein VP39"/>
    <property type="match status" value="1"/>
</dbReference>
<proteinExistence type="predicted"/>
<dbReference type="GO" id="GO:0008168">
    <property type="term" value="F:methyltransferase activity"/>
    <property type="evidence" value="ECO:0007669"/>
    <property type="project" value="UniProtKB-KW"/>
</dbReference>
<dbReference type="EMBL" id="VFOV01000001">
    <property type="protein sequence ID" value="TQL69397.1"/>
    <property type="molecule type" value="Genomic_DNA"/>
</dbReference>
<dbReference type="GO" id="GO:0032259">
    <property type="term" value="P:methylation"/>
    <property type="evidence" value="ECO:0007669"/>
    <property type="project" value="UniProtKB-KW"/>
</dbReference>
<sequence>MSHYAVEIDLEQPNTSHVQVIDLASAASGPETGATRVLDVGCWTGEVGRILTERGCSVTGIEIDTEAARLAEKVLDRVVVADLDEKPLTELVEPGSFDVVIFADVLEHLVDPRAALEQARELLAPGGRVVISIPNVTHGSVRLALLQGRWQTTETGLLDRTHIKFYSREGLATLFTEAGYAIEDLRGTTADPLNVEVAIDPADLPEASVEWVRRQPDALVYQFQLSARPLADGESSAAVPDLVEAAPAEDVRLRDAHTKRFEEVHRSRLATRDHILGVQASANSAQARVGVLSKQLRESRAINKRRRERIERLRGKVAGLEADLTYATRHPVRNFGRRVVRRLRRVGAS</sequence>
<dbReference type="Proteomes" id="UP000320209">
    <property type="component" value="Unassembled WGS sequence"/>
</dbReference>
<reference evidence="1 2" key="1">
    <citation type="submission" date="2019-06" db="EMBL/GenBank/DDBJ databases">
        <title>Sequencing the genomes of 1000 actinobacteria strains.</title>
        <authorList>
            <person name="Klenk H.-P."/>
        </authorList>
    </citation>
    <scope>NUCLEOTIDE SEQUENCE [LARGE SCALE GENOMIC DNA]</scope>
    <source>
        <strain evidence="1 2">DSM 25218</strain>
    </source>
</reference>
<dbReference type="PANTHER" id="PTHR43861">
    <property type="entry name" value="TRANS-ACONITATE 2-METHYLTRANSFERASE-RELATED"/>
    <property type="match status" value="1"/>
</dbReference>
<keyword evidence="1" id="KW-0808">Transferase</keyword>
<accession>A0A543A9W4</accession>
<name>A0A543A9W4_9ACTN</name>
<dbReference type="InterPro" id="IPR029063">
    <property type="entry name" value="SAM-dependent_MTases_sf"/>
</dbReference>
<organism evidence="1 2">
    <name type="scientific">Nocardioides albertanoniae</name>
    <dbReference type="NCBI Taxonomy" id="1175486"/>
    <lineage>
        <taxon>Bacteria</taxon>
        <taxon>Bacillati</taxon>
        <taxon>Actinomycetota</taxon>
        <taxon>Actinomycetes</taxon>
        <taxon>Propionibacteriales</taxon>
        <taxon>Nocardioidaceae</taxon>
        <taxon>Nocardioides</taxon>
    </lineage>
</organism>
<dbReference type="AlphaFoldDB" id="A0A543A9W4"/>